<sequence>MVDRGELFAPAGNSAGQLSLAAAKKTSSVPPDHQALRSGLGKVLSNNPAFSFRSSSLSAVTDNESSFTGIPEATRPEVGEALRDLHRAQALAHIPEALPVLFQTKMSAFRVSQQPQDQFVAKFGPHVGGAAAAERIHDHAVRVVARNDHVLTVALQAARGSGLAAIDGLQGPKRPSKGPEQINLEKLFGSLDYCECSDCSSVTSPAAYYVELLQFLRNNNLNPSYPWTPSTDSPSYDWSPLDYLFRRRPDLACLELTCANSNTVLPYIDLANEVMESFIVHQKRFVDSVLVPKQSWIDIFNASDAAEGRGGSSAELLAVPQNVNQAAYEILDDAVYPAAKLPYNQPLDTIRQFLIFLTTTRAEVMRSFQAVYRPPLKTSIDDWAELHQEAVARAIAAEELGITQEEYIILTKEAFWPKAHFDLRYGQEVSSKVYRERIGVKNPWEYWGLDYTSVDDMLDMDEDRQSGLAFVKRQLLPRTGVQYSDLVDAVKTRFMNPNMPQGRAKNFLTSNGQDTDDPPVRLRRLNGKSATKHDYDKLHRFLRLWRKLGWTIGETDAAISAFGSTTPAQPQDPEQGIAALKKLADLTSLTILQLLSWWTNIDTFGPDSLYAKLFLTHNILGLDPVFAPDQDGNYLVQNPPPKISEHRAVLFAVFQLRPAELDALIALAAVSDDTLNLENVTKIYRYSLFAKVLGVRPGDLGIALAAFDPMSPWYSAQSAVDFVEVWNQASTAGFEFKQLAYVFKNKDEDPLRPVGPTTITADRLASSLYTDLKAIDAKYAVASSLEDATDKAVESSAQVLFSGQAVADILGFLNGTHIYTTNAPQIDGLVVPDALKAKLKYGDEPSTDPADPSKGTAAAKRLYFLTSFIPFLKKKLSVETAVTAMAGASSLQNDITATLLEDFIIVDKFSDGGRPAVRGLDAVLAIKDDQVSSSGWRGRLLVSNTQRYTFLANSVHDSDAPSAILIDGQEYAFTKQQEDPTDVWIGEPIKLFGGRLYELVVRDQQAASLMWMTDSSEPTLVPSSSLIPSHASSGIKAVLSLLVKSSFIINNFNFGLDEVRHFGQNGIDFAEFDWNRITLASWRRLNDYVTLRNSLPKAAKPLIQLFKWALSSSPAPKLDDVPDQIHQVTLWELSDISQLIAPSAFDIANKIAAFFDEIALTKMQKSLLVAHRIGISITNLFKWGRPLVRYSDALAMAESIKTVTRSRYSLSDWERAIKPTFDTLRQHQSDALSGYLVVQPTLVNQGIIDVDSLFEFFLIDPSMCPCMETSRLKQATSSVQLFIQRCLLGLEDQGAGFGRGVDIDMLDRHRWEWMQRYRLWEANRKVFLFPENWIQPSLRDDKTPQYKAFESELLQGDLTEQTAVDAVKNYLFSLEGIANLQVFSVYPQQKVPKPTSPGPGDLDELAMVHFFARTPASPYRYFYRTLDCVYMTWTPWQQMQVDISSYEIERSGSDANSSRNGCYIVPFMHDGRLVLGLPQFMKKQLPQPVPAQSFEAMATGDTAKPASESLPLEYWEIKFGFSELRNGIWKQKIVSTDAIWEAAVPSIFLPGLHEYQFVPQLAAPSTGTVPLDTITHIHILRGEKNKIGKFSFDGRRVYGNGAASVQGPGGSTFFQLENGTATPFPIYSGGSAPTYDYPAVSYSSTGTEVGEIAYSGFREEPFGHRFAHALVGSVTSSTNLDAFFQRVQTVPSSSEDLTAEAWGAPKYVGNSLPERDTYNELFRPYSTYNWEMGFHVPMALATKFLEMQQFDLALKMCHYVFDPYAKGSGVSRYWKFPPFKTVDSTKTLQKLFQSLKPGEPVSTANQINQWRDRPFEPHVLARLRPVAYMRWTVVTYIQILIAYGDWYFNQNTLELIPMAIQCYVLASHIYGPRGQKIPRRGKKHPETYLTLLNKWDAFGNAMVQLELDFPFSNQIGHQWGESNGVKGLANIFGFATNLYFCIPNNDQLTSVRDTINDRLYKIRHCQDIKGVFRRLPLYEPPLDVGNLVAAAAQGLSLTEVLNDLNTTMPNYRFSWVLPKALELIAELKSLGGAFLSAKEKQDGEALSVLRQKHDVSMQNLVLEQKKLALVEAEANLASLVQSRKRPQYQLEHTLKLLGEDGSVVPQGLEDEWRALGDPIPAPQSESGLKLSPEEAEEMGKTRDASMLSTAVSVIQTISSELQALPTMNAHASPFGVGVAACWGPPNIAEAMNGMASVMRLAADVMNHQASMASRKNSHIRTRQERIQNANTQGLEIKNIDAQIATQRVRVSIAQQEITNQQSQIDHAEEVLTFLASKYTNTELYSFLEGRVRTLYYQLYQLAYAYARKSELVYHFERGDSNTQFINSGFWIPSRSGLLSGETLYLALKQLEAAYHETTGWDYEVSKFVSLRQTNPLSLLQLRETGKTVFALPEILFDMDFPGHYNRKIRSVSLTIPCVVGPYTTINATLRLTSHKIRADATATSARDYVEKVDDGAGADRRFKTTSIPHSAVAVSNGNSDSGIFDMNFTGERFMPFEGAGVISSWSLELPSGFRQFDYSSISDVVLHIKYTSREGGGRLKEAATGAVAEYVKRVEEIGSDGSGAGLWAFFDIKAEFGIEWQAFTHPGTGKTERVLSLKGLNERLPVYTKGRPPSALVTQDIWIAMDGNVRPGDIVLEQGGNVLDFEGYGMGGGGGDGMTWAVAHRQCALSDWRVTVRDVVEKVGRMWVVVRYVMK</sequence>
<evidence type="ECO:0000256" key="1">
    <source>
        <dbReference type="SAM" id="MobiDB-lite"/>
    </source>
</evidence>
<dbReference type="Pfam" id="PF18276">
    <property type="entry name" value="TcA_TcB_BD"/>
    <property type="match status" value="1"/>
</dbReference>
<comment type="caution">
    <text evidence="5">The sequence shown here is derived from an EMBL/GenBank/DDBJ whole genome shotgun (WGS) entry which is preliminary data.</text>
</comment>
<dbReference type="Proteomes" id="UP001174936">
    <property type="component" value="Unassembled WGS sequence"/>
</dbReference>
<keyword evidence="6" id="KW-1185">Reference proteome</keyword>
<feature type="domain" description="Tc toxin complex TcA C-terminal TcB-binding" evidence="2">
    <location>
        <begin position="2242"/>
        <end position="2532"/>
    </location>
</feature>
<gene>
    <name evidence="5" type="ORF">B0T16DRAFT_380998</name>
</gene>
<reference evidence="5" key="1">
    <citation type="submission" date="2023-06" db="EMBL/GenBank/DDBJ databases">
        <title>Genome-scale phylogeny and comparative genomics of the fungal order Sordariales.</title>
        <authorList>
            <consortium name="Lawrence Berkeley National Laboratory"/>
            <person name="Hensen N."/>
            <person name="Bonometti L."/>
            <person name="Westerberg I."/>
            <person name="Brannstrom I.O."/>
            <person name="Guillou S."/>
            <person name="Cros-Aarteil S."/>
            <person name="Calhoun S."/>
            <person name="Haridas S."/>
            <person name="Kuo A."/>
            <person name="Mondo S."/>
            <person name="Pangilinan J."/>
            <person name="Riley R."/>
            <person name="Labutti K."/>
            <person name="Andreopoulos B."/>
            <person name="Lipzen A."/>
            <person name="Chen C."/>
            <person name="Yanf M."/>
            <person name="Daum C."/>
            <person name="Ng V."/>
            <person name="Clum A."/>
            <person name="Steindorff A."/>
            <person name="Ohm R."/>
            <person name="Martin F."/>
            <person name="Silar P."/>
            <person name="Natvig D."/>
            <person name="Lalanne C."/>
            <person name="Gautier V."/>
            <person name="Ament-Velasquez S.L."/>
            <person name="Kruys A."/>
            <person name="Hutchinson M.I."/>
            <person name="Powell A.J."/>
            <person name="Barry K."/>
            <person name="Miller A.N."/>
            <person name="Grigoriev I.V."/>
            <person name="Debuchy R."/>
            <person name="Gladieux P."/>
            <person name="Thoren M.H."/>
            <person name="Johannesson H."/>
        </authorList>
    </citation>
    <scope>NUCLEOTIDE SEQUENCE</scope>
    <source>
        <strain evidence="5">SMH2532-1</strain>
    </source>
</reference>
<feature type="domain" description="Neuraminidase-like" evidence="3">
    <location>
        <begin position="1407"/>
        <end position="1544"/>
    </location>
</feature>
<dbReference type="Pfam" id="PF20220">
    <property type="entry name" value="ABC_toxin_N"/>
    <property type="match status" value="1"/>
</dbReference>
<evidence type="ECO:0000259" key="3">
    <source>
        <dbReference type="Pfam" id="PF18413"/>
    </source>
</evidence>
<protein>
    <submittedName>
        <fullName evidence="5">Uncharacterized protein</fullName>
    </submittedName>
</protein>
<proteinExistence type="predicted"/>
<organism evidence="5 6">
    <name type="scientific">Cercophora newfieldiana</name>
    <dbReference type="NCBI Taxonomy" id="92897"/>
    <lineage>
        <taxon>Eukaryota</taxon>
        <taxon>Fungi</taxon>
        <taxon>Dikarya</taxon>
        <taxon>Ascomycota</taxon>
        <taxon>Pezizomycotina</taxon>
        <taxon>Sordariomycetes</taxon>
        <taxon>Sordariomycetidae</taxon>
        <taxon>Sordariales</taxon>
        <taxon>Lasiosphaeriaceae</taxon>
        <taxon>Cercophora</taxon>
    </lineage>
</organism>
<evidence type="ECO:0000313" key="5">
    <source>
        <dbReference type="EMBL" id="KAK0641913.1"/>
    </source>
</evidence>
<dbReference type="Pfam" id="PF18413">
    <property type="entry name" value="Neuraminidase"/>
    <property type="match status" value="1"/>
</dbReference>
<feature type="region of interest" description="Disordered" evidence="1">
    <location>
        <begin position="2116"/>
        <end position="2136"/>
    </location>
</feature>
<dbReference type="Gene3D" id="3.90.182.10">
    <property type="entry name" value="Toxin - Anthrax Protective Antigen,domain 1"/>
    <property type="match status" value="1"/>
</dbReference>
<dbReference type="InterPro" id="IPR046839">
    <property type="entry name" value="ABC_toxin_N"/>
</dbReference>
<feature type="domain" description="ABC toxin N-terminal" evidence="4">
    <location>
        <begin position="1222"/>
        <end position="1350"/>
    </location>
</feature>
<dbReference type="InterPro" id="IPR040840">
    <property type="entry name" value="TcA_TcB_BD"/>
</dbReference>
<evidence type="ECO:0000313" key="6">
    <source>
        <dbReference type="Proteomes" id="UP001174936"/>
    </source>
</evidence>
<name>A0AA39XX77_9PEZI</name>
<evidence type="ECO:0000259" key="2">
    <source>
        <dbReference type="Pfam" id="PF18276"/>
    </source>
</evidence>
<evidence type="ECO:0000259" key="4">
    <source>
        <dbReference type="Pfam" id="PF20220"/>
    </source>
</evidence>
<accession>A0AA39XX77</accession>
<dbReference type="EMBL" id="JAULSV010000006">
    <property type="protein sequence ID" value="KAK0641913.1"/>
    <property type="molecule type" value="Genomic_DNA"/>
</dbReference>
<dbReference type="InterPro" id="IPR041079">
    <property type="entry name" value="Neuraminidase-like"/>
</dbReference>